<dbReference type="EMBL" id="JAEVHI010000003">
    <property type="protein sequence ID" value="KAG5296478.1"/>
    <property type="molecule type" value="Genomic_DNA"/>
</dbReference>
<keyword evidence="1" id="KW-0472">Membrane</keyword>
<dbReference type="Proteomes" id="UP000670092">
    <property type="component" value="Unassembled WGS sequence"/>
</dbReference>
<name>A0A8H8D1J3_AJECA</name>
<protein>
    <submittedName>
        <fullName evidence="2">Uncharacterized protein</fullName>
    </submittedName>
</protein>
<proteinExistence type="predicted"/>
<organism evidence="2 3">
    <name type="scientific">Ajellomyces capsulatus</name>
    <name type="common">Darling's disease fungus</name>
    <name type="synonym">Histoplasma capsulatum</name>
    <dbReference type="NCBI Taxonomy" id="5037"/>
    <lineage>
        <taxon>Eukaryota</taxon>
        <taxon>Fungi</taxon>
        <taxon>Dikarya</taxon>
        <taxon>Ascomycota</taxon>
        <taxon>Pezizomycotina</taxon>
        <taxon>Eurotiomycetes</taxon>
        <taxon>Eurotiomycetidae</taxon>
        <taxon>Onygenales</taxon>
        <taxon>Ajellomycetaceae</taxon>
        <taxon>Histoplasma</taxon>
    </lineage>
</organism>
<keyword evidence="1" id="KW-1133">Transmembrane helix</keyword>
<evidence type="ECO:0000313" key="2">
    <source>
        <dbReference type="EMBL" id="KAG5296478.1"/>
    </source>
</evidence>
<sequence>MVCPVIPVQFLPILFQLVELLAAMRYVTKFESMEALKIIFLDSKPRLTVAVAIFKQRAMSFILIPQSMVYI</sequence>
<feature type="transmembrane region" description="Helical" evidence="1">
    <location>
        <begin position="6"/>
        <end position="27"/>
    </location>
</feature>
<dbReference type="AlphaFoldDB" id="A0A8H8D1J3"/>
<reference evidence="2 3" key="1">
    <citation type="submission" date="2021-01" db="EMBL/GenBank/DDBJ databases">
        <title>Chromosome-level genome assembly of a human fungal pathogen reveals clustering of transcriptionally co-regulated genes.</title>
        <authorList>
            <person name="Voorhies M."/>
            <person name="Cohen S."/>
            <person name="Shea T.P."/>
            <person name="Petrus S."/>
            <person name="Munoz J.F."/>
            <person name="Poplawski S."/>
            <person name="Goldman W.E."/>
            <person name="Michael T."/>
            <person name="Cuomo C.A."/>
            <person name="Sil A."/>
            <person name="Beyhan S."/>
        </authorList>
    </citation>
    <scope>NUCLEOTIDE SEQUENCE [LARGE SCALE GENOMIC DNA]</scope>
    <source>
        <strain evidence="2 3">G184AR</strain>
    </source>
</reference>
<evidence type="ECO:0000313" key="3">
    <source>
        <dbReference type="Proteomes" id="UP000670092"/>
    </source>
</evidence>
<gene>
    <name evidence="2" type="ORF">I7I52_07187</name>
</gene>
<dbReference type="VEuPathDB" id="FungiDB:I7I52_07187"/>
<comment type="caution">
    <text evidence="2">The sequence shown here is derived from an EMBL/GenBank/DDBJ whole genome shotgun (WGS) entry which is preliminary data.</text>
</comment>
<keyword evidence="1" id="KW-0812">Transmembrane</keyword>
<evidence type="ECO:0000256" key="1">
    <source>
        <dbReference type="SAM" id="Phobius"/>
    </source>
</evidence>
<accession>A0A8H8D1J3</accession>